<dbReference type="PANTHER" id="PTHR35004">
    <property type="entry name" value="TRANSPOSASE RV3428C-RELATED"/>
    <property type="match status" value="1"/>
</dbReference>
<dbReference type="SUPFAM" id="SSF53098">
    <property type="entry name" value="Ribonuclease H-like"/>
    <property type="match status" value="1"/>
</dbReference>
<dbReference type="SUPFAM" id="SSF46689">
    <property type="entry name" value="Homeodomain-like"/>
    <property type="match status" value="1"/>
</dbReference>
<dbReference type="InterPro" id="IPR017895">
    <property type="entry name" value="HTH_IS408/IS1162_type"/>
</dbReference>
<organism evidence="5 6">
    <name type="scientific">Alicyclobacillus macrosporangiidus</name>
    <dbReference type="NCBI Taxonomy" id="392015"/>
    <lineage>
        <taxon>Bacteria</taxon>
        <taxon>Bacillati</taxon>
        <taxon>Bacillota</taxon>
        <taxon>Bacilli</taxon>
        <taxon>Bacillales</taxon>
        <taxon>Alicyclobacillaceae</taxon>
        <taxon>Alicyclobacillus</taxon>
    </lineage>
</organism>
<dbReference type="Pfam" id="PF22483">
    <property type="entry name" value="Mu-transpos_C_2"/>
    <property type="match status" value="1"/>
</dbReference>
<feature type="domain" description="HTH IS408-type" evidence="2">
    <location>
        <begin position="4"/>
        <end position="83"/>
    </location>
</feature>
<evidence type="ECO:0000313" key="6">
    <source>
        <dbReference type="Proteomes" id="UP000183508"/>
    </source>
</evidence>
<dbReference type="EMBL" id="FPBV01000035">
    <property type="protein sequence ID" value="SFV07319.1"/>
    <property type="molecule type" value="Genomic_DNA"/>
</dbReference>
<dbReference type="GO" id="GO:0015074">
    <property type="term" value="P:DNA integration"/>
    <property type="evidence" value="ECO:0007669"/>
    <property type="project" value="InterPro"/>
</dbReference>
<dbReference type="InterPro" id="IPR054353">
    <property type="entry name" value="IstA-like_C"/>
</dbReference>
<dbReference type="Gene3D" id="1.10.10.60">
    <property type="entry name" value="Homeodomain-like"/>
    <property type="match status" value="1"/>
</dbReference>
<dbReference type="RefSeq" id="WP_074956521.1">
    <property type="nucleotide sequence ID" value="NZ_FPBV01000035.1"/>
</dbReference>
<feature type="domain" description="Integrase catalytic" evidence="4">
    <location>
        <begin position="122"/>
        <end position="322"/>
    </location>
</feature>
<evidence type="ECO:0000259" key="2">
    <source>
        <dbReference type="PROSITE" id="PS50532"/>
    </source>
</evidence>
<dbReference type="GO" id="GO:0003677">
    <property type="term" value="F:DNA binding"/>
    <property type="evidence" value="ECO:0007669"/>
    <property type="project" value="InterPro"/>
</dbReference>
<dbReference type="Gene3D" id="3.30.420.10">
    <property type="entry name" value="Ribonuclease H-like superfamily/Ribonuclease H"/>
    <property type="match status" value="1"/>
</dbReference>
<dbReference type="InterPro" id="IPR000551">
    <property type="entry name" value="MerR-type_HTH_dom"/>
</dbReference>
<dbReference type="NCBIfam" id="NF033546">
    <property type="entry name" value="transpos_IS21"/>
    <property type="match status" value="1"/>
</dbReference>
<dbReference type="PROSITE" id="PS50994">
    <property type="entry name" value="INTEGRASE"/>
    <property type="match status" value="1"/>
</dbReference>
<dbReference type="PANTHER" id="PTHR35004:SF8">
    <property type="entry name" value="TRANSPOSASE RV3428C-RELATED"/>
    <property type="match status" value="1"/>
</dbReference>
<dbReference type="AlphaFoldDB" id="A0A1I7LC67"/>
<evidence type="ECO:0000259" key="4">
    <source>
        <dbReference type="PROSITE" id="PS50994"/>
    </source>
</evidence>
<sequence>MRRIREILRLRYEEGMSARKIARCFAVSHSTVLELLRRFDESEWSWPLPDTIDDSTLENVLYPQPVSNETKDPVDFARVHAELRKKNVTLMLLWEEYRQSSSNPYGYSRFCESYREWAAAHEVTAPQRHKAGEKVFIDFAGHTVPVTDSSTGEVFQAQIFVAVLGASSYAYVEACRGQDVPSLIQAVCNALEYFGGAPEIIVPDNLKSAVTKPSRYEAEIQSSFEQLAEHYRLVVLPTRPRHPKDKPKVEKGVQDVETYILARIRNRNFFSLAELNGVLWDILDDFNNKPFQKMKGSRRSLFDSVDKPALRPLPKERFMLAKWTVAKLQPNCHVQVDRSFYSAPYQLVGKRLDVRLTDHMVDIFHGGQCVATHVRSFKPGTYVTEPAHLHPRHQAVLNWSPEHFLKWAESIGPNTAEFIEGVFASAAHPEQGYRICRGVMELARYYTKERIEAAAMRATQYQTFSSKSLRSILEKGLDRIPSGQAKVVQLPRHENLRGPEYYEK</sequence>
<dbReference type="STRING" id="392015.SAMN05421543_13510"/>
<name>A0A1I7LC67_9BACL</name>
<reference evidence="6" key="1">
    <citation type="submission" date="2016-10" db="EMBL/GenBank/DDBJ databases">
        <authorList>
            <person name="Varghese N."/>
        </authorList>
    </citation>
    <scope>NUCLEOTIDE SEQUENCE [LARGE SCALE GENOMIC DNA]</scope>
    <source>
        <strain evidence="6">DSM 17980</strain>
    </source>
</reference>
<dbReference type="InterPro" id="IPR036397">
    <property type="entry name" value="RNaseH_sf"/>
</dbReference>
<evidence type="ECO:0000313" key="5">
    <source>
        <dbReference type="EMBL" id="SFV07319.1"/>
    </source>
</evidence>
<gene>
    <name evidence="5" type="ORF">SAMN05421543_13510</name>
</gene>
<dbReference type="PROSITE" id="PS50532">
    <property type="entry name" value="HTH_IS408"/>
    <property type="match status" value="1"/>
</dbReference>
<keyword evidence="6" id="KW-1185">Reference proteome</keyword>
<dbReference type="InterPro" id="IPR009057">
    <property type="entry name" value="Homeodomain-like_sf"/>
</dbReference>
<proteinExistence type="inferred from homology"/>
<accession>A0A1I7LC67</accession>
<evidence type="ECO:0000256" key="1">
    <source>
        <dbReference type="ARBA" id="ARBA00009277"/>
    </source>
</evidence>
<dbReference type="PROSITE" id="PS50937">
    <property type="entry name" value="HTH_MERR_2"/>
    <property type="match status" value="1"/>
</dbReference>
<dbReference type="eggNOG" id="COG4584">
    <property type="taxonomic scope" value="Bacteria"/>
</dbReference>
<feature type="domain" description="HTH merR-type" evidence="3">
    <location>
        <begin position="1"/>
        <end position="27"/>
    </location>
</feature>
<evidence type="ECO:0000259" key="3">
    <source>
        <dbReference type="PROSITE" id="PS50937"/>
    </source>
</evidence>
<dbReference type="InterPro" id="IPR001584">
    <property type="entry name" value="Integrase_cat-core"/>
</dbReference>
<comment type="similarity">
    <text evidence="1">Belongs to the transposase IS21/IS408/IS1162 family.</text>
</comment>
<dbReference type="InterPro" id="IPR012337">
    <property type="entry name" value="RNaseH-like_sf"/>
</dbReference>
<protein>
    <submittedName>
        <fullName evidence="5">Transposase</fullName>
    </submittedName>
</protein>
<dbReference type="GO" id="GO:0006355">
    <property type="term" value="P:regulation of DNA-templated transcription"/>
    <property type="evidence" value="ECO:0007669"/>
    <property type="project" value="InterPro"/>
</dbReference>
<dbReference type="Proteomes" id="UP000183508">
    <property type="component" value="Unassembled WGS sequence"/>
</dbReference>
<dbReference type="OrthoDB" id="3193769at2"/>